<name>A0A5B6WFR9_9ROSI</name>
<feature type="region of interest" description="Disordered" evidence="1">
    <location>
        <begin position="1"/>
        <end position="24"/>
    </location>
</feature>
<evidence type="ECO:0000313" key="2">
    <source>
        <dbReference type="EMBL" id="KAA3480156.1"/>
    </source>
</evidence>
<evidence type="ECO:0000256" key="1">
    <source>
        <dbReference type="SAM" id="MobiDB-lite"/>
    </source>
</evidence>
<evidence type="ECO:0000313" key="3">
    <source>
        <dbReference type="Proteomes" id="UP000325315"/>
    </source>
</evidence>
<gene>
    <name evidence="2" type="ORF">EPI10_020609</name>
</gene>
<comment type="caution">
    <text evidence="2">The sequence shown here is derived from an EMBL/GenBank/DDBJ whole genome shotgun (WGS) entry which is preliminary data.</text>
</comment>
<dbReference type="Proteomes" id="UP000325315">
    <property type="component" value="Unassembled WGS sequence"/>
</dbReference>
<dbReference type="AlphaFoldDB" id="A0A5B6WFR9"/>
<protein>
    <submittedName>
        <fullName evidence="2">Uncharacterized protein</fullName>
    </submittedName>
</protein>
<sequence length="75" mass="7484">MEVGFDAPFKAASPGAPKPERSLPALGFGLTSTTERGFRCCASGVQVQLEGGGCDMSGAAGVAVVAVVRGRDGNI</sequence>
<reference evidence="3" key="1">
    <citation type="journal article" date="2019" name="Plant Biotechnol. J.">
        <title>Genome sequencing of the Australian wild diploid species Gossypium australe highlights disease resistance and delayed gland morphogenesis.</title>
        <authorList>
            <person name="Cai Y."/>
            <person name="Cai X."/>
            <person name="Wang Q."/>
            <person name="Wang P."/>
            <person name="Zhang Y."/>
            <person name="Cai C."/>
            <person name="Xu Y."/>
            <person name="Wang K."/>
            <person name="Zhou Z."/>
            <person name="Wang C."/>
            <person name="Geng S."/>
            <person name="Li B."/>
            <person name="Dong Q."/>
            <person name="Hou Y."/>
            <person name="Wang H."/>
            <person name="Ai P."/>
            <person name="Liu Z."/>
            <person name="Yi F."/>
            <person name="Sun M."/>
            <person name="An G."/>
            <person name="Cheng J."/>
            <person name="Zhang Y."/>
            <person name="Shi Q."/>
            <person name="Xie Y."/>
            <person name="Shi X."/>
            <person name="Chang Y."/>
            <person name="Huang F."/>
            <person name="Chen Y."/>
            <person name="Hong S."/>
            <person name="Mi L."/>
            <person name="Sun Q."/>
            <person name="Zhang L."/>
            <person name="Zhou B."/>
            <person name="Peng R."/>
            <person name="Zhang X."/>
            <person name="Liu F."/>
        </authorList>
    </citation>
    <scope>NUCLEOTIDE SEQUENCE [LARGE SCALE GENOMIC DNA]</scope>
    <source>
        <strain evidence="3">cv. PA1801</strain>
    </source>
</reference>
<dbReference type="EMBL" id="SMMG02000003">
    <property type="protein sequence ID" value="KAA3480156.1"/>
    <property type="molecule type" value="Genomic_DNA"/>
</dbReference>
<accession>A0A5B6WFR9</accession>
<organism evidence="2 3">
    <name type="scientific">Gossypium australe</name>
    <dbReference type="NCBI Taxonomy" id="47621"/>
    <lineage>
        <taxon>Eukaryota</taxon>
        <taxon>Viridiplantae</taxon>
        <taxon>Streptophyta</taxon>
        <taxon>Embryophyta</taxon>
        <taxon>Tracheophyta</taxon>
        <taxon>Spermatophyta</taxon>
        <taxon>Magnoliopsida</taxon>
        <taxon>eudicotyledons</taxon>
        <taxon>Gunneridae</taxon>
        <taxon>Pentapetalae</taxon>
        <taxon>rosids</taxon>
        <taxon>malvids</taxon>
        <taxon>Malvales</taxon>
        <taxon>Malvaceae</taxon>
        <taxon>Malvoideae</taxon>
        <taxon>Gossypium</taxon>
    </lineage>
</organism>
<proteinExistence type="predicted"/>
<keyword evidence="3" id="KW-1185">Reference proteome</keyword>